<protein>
    <submittedName>
        <fullName evidence="1">Restriction endonuclease</fullName>
    </submittedName>
</protein>
<organism evidence="1 2">
    <name type="scientific">Parablautia muri</name>
    <dbReference type="NCBI Taxonomy" id="2320879"/>
    <lineage>
        <taxon>Bacteria</taxon>
        <taxon>Bacillati</taxon>
        <taxon>Bacillota</taxon>
        <taxon>Clostridia</taxon>
        <taxon>Lachnospirales</taxon>
        <taxon>Lachnospiraceae</taxon>
        <taxon>Parablautia</taxon>
    </lineage>
</organism>
<accession>A0A9X5BCU4</accession>
<keyword evidence="2" id="KW-1185">Reference proteome</keyword>
<dbReference type="RefSeq" id="WP_160558725.1">
    <property type="nucleotide sequence ID" value="NZ_QZDT01000003.1"/>
</dbReference>
<keyword evidence="1" id="KW-0540">Nuclease</keyword>
<comment type="caution">
    <text evidence="1">The sequence shown here is derived from an EMBL/GenBank/DDBJ whole genome shotgun (WGS) entry which is preliminary data.</text>
</comment>
<dbReference type="AlphaFoldDB" id="A0A9X5BCU4"/>
<dbReference type="Proteomes" id="UP001154420">
    <property type="component" value="Unassembled WGS sequence"/>
</dbReference>
<dbReference type="EMBL" id="QZDT01000003">
    <property type="protein sequence ID" value="NBJ91636.1"/>
    <property type="molecule type" value="Genomic_DNA"/>
</dbReference>
<reference evidence="1" key="1">
    <citation type="submission" date="2018-09" db="EMBL/GenBank/DDBJ databases">
        <title>Murine metabolic-syndrome-specific gut microbial biobank.</title>
        <authorList>
            <person name="Liu C."/>
        </authorList>
    </citation>
    <scope>NUCLEOTIDE SEQUENCE</scope>
    <source>
        <strain evidence="1">D42-62</strain>
    </source>
</reference>
<evidence type="ECO:0000313" key="2">
    <source>
        <dbReference type="Proteomes" id="UP001154420"/>
    </source>
</evidence>
<gene>
    <name evidence="1" type="ORF">D5281_03275</name>
</gene>
<keyword evidence="1" id="KW-0255">Endonuclease</keyword>
<keyword evidence="1" id="KW-0378">Hydrolase</keyword>
<proteinExistence type="predicted"/>
<name>A0A9X5BCU4_9FIRM</name>
<dbReference type="GO" id="GO:0004519">
    <property type="term" value="F:endonuclease activity"/>
    <property type="evidence" value="ECO:0007669"/>
    <property type="project" value="UniProtKB-KW"/>
</dbReference>
<evidence type="ECO:0000313" key="1">
    <source>
        <dbReference type="EMBL" id="NBJ91636.1"/>
    </source>
</evidence>
<sequence>MGVSVAEYYGQRTDVDVPTIQPIAGVGICPFSSGNTCKKLKSGNPPVCSVRKPDGTMWIVCSDRLCNTKKDLPLCQHQQEILLDIARHLFGPGVTPDQVCVKREERLNVVEGTKYNADYIISLDSGRSDYSGPDRMVLEMQGGGETSNTGRITDLLRIWETNPNRTNALLRTETEASTLETNAWRRQQEQFIVKGNIAMKTWKGYGIAFCVGTVLYDYLMNKLASANLPDLKNYNWTLAIIAIKEDNSTPAVAGPIPIMVDENRMLFTNYQTFVQALINQGEPSLNAFRGEFINLNNQQVIIP</sequence>
<dbReference type="OrthoDB" id="7067831at2"/>